<dbReference type="HOGENOM" id="CLU_168781_3_1_9"/>
<keyword evidence="2" id="KW-1185">Reference proteome</keyword>
<dbReference type="Pfam" id="PF07875">
    <property type="entry name" value="Coat_F"/>
    <property type="match status" value="1"/>
</dbReference>
<dbReference type="eggNOG" id="ENOG5033A09">
    <property type="taxonomic scope" value="Bacteria"/>
</dbReference>
<dbReference type="InterPro" id="IPR012851">
    <property type="entry name" value="Spore_coat_CotF-like"/>
</dbReference>
<dbReference type="Gene3D" id="1.20.1260.10">
    <property type="match status" value="1"/>
</dbReference>
<reference evidence="1 2" key="2">
    <citation type="journal article" date="2008" name="Science">
        <title>Environmental genomics reveals a single-species ecosystem deep within Earth.</title>
        <authorList>
            <person name="Chivian D."/>
            <person name="Brodie E.L."/>
            <person name="Alm E.J."/>
            <person name="Culley D.E."/>
            <person name="Dehal P.S."/>
            <person name="Desantis T.Z."/>
            <person name="Gihring T.M."/>
            <person name="Lapidus A."/>
            <person name="Lin L.H."/>
            <person name="Lowry S.R."/>
            <person name="Moser D.P."/>
            <person name="Richardson P.M."/>
            <person name="Southam G."/>
            <person name="Wanger G."/>
            <person name="Pratt L.M."/>
            <person name="Andersen G.L."/>
            <person name="Hazen T.C."/>
            <person name="Brockman F.J."/>
            <person name="Arkin A.P."/>
            <person name="Onstott T.C."/>
        </authorList>
    </citation>
    <scope>NUCLEOTIDE SEQUENCE [LARGE SCALE GENOMIC DNA]</scope>
    <source>
        <strain evidence="1 2">MP104C</strain>
    </source>
</reference>
<dbReference type="EMBL" id="CP000860">
    <property type="protein sequence ID" value="ACA59088.1"/>
    <property type="molecule type" value="Genomic_DNA"/>
</dbReference>
<protein>
    <recommendedName>
        <fullName evidence="3">Coat F domain protein</fullName>
    </recommendedName>
</protein>
<dbReference type="AlphaFoldDB" id="B1I239"/>
<accession>B1I239</accession>
<dbReference type="OrthoDB" id="1809609at2"/>
<proteinExistence type="predicted"/>
<dbReference type="STRING" id="477974.Daud_0547"/>
<dbReference type="RefSeq" id="WP_012301677.1">
    <property type="nucleotide sequence ID" value="NC_010424.1"/>
</dbReference>
<dbReference type="KEGG" id="dau:Daud_0547"/>
<organism evidence="1 2">
    <name type="scientific">Desulforudis audaxviator (strain MP104C)</name>
    <dbReference type="NCBI Taxonomy" id="477974"/>
    <lineage>
        <taxon>Bacteria</taxon>
        <taxon>Bacillati</taxon>
        <taxon>Bacillota</taxon>
        <taxon>Clostridia</taxon>
        <taxon>Thermoanaerobacterales</taxon>
        <taxon>Candidatus Desulforudaceae</taxon>
        <taxon>Candidatus Desulforudis</taxon>
    </lineage>
</organism>
<dbReference type="NCBIfam" id="TIGR03661">
    <property type="entry name" value="T1SS_VCA0849"/>
    <property type="match status" value="1"/>
</dbReference>
<name>B1I239_DESAP</name>
<gene>
    <name evidence="1" type="ordered locus">Daud_0547</name>
</gene>
<dbReference type="InterPro" id="IPR019960">
    <property type="entry name" value="T1SS_VCA0849"/>
</dbReference>
<evidence type="ECO:0000313" key="1">
    <source>
        <dbReference type="EMBL" id="ACA59088.1"/>
    </source>
</evidence>
<dbReference type="InterPro" id="IPR012347">
    <property type="entry name" value="Ferritin-like"/>
</dbReference>
<sequence>MDFQMSQIEKLNITELLRHESLCAKKLSAYMNQVQDPQIRSVLSQYHNLCQQHTNMLNSFMQQAGMQGGGQTA</sequence>
<reference evidence="2" key="1">
    <citation type="submission" date="2007-10" db="EMBL/GenBank/DDBJ databases">
        <title>Complete sequence of chromosome of Desulforudis audaxviator MP104C.</title>
        <authorList>
            <person name="Copeland A."/>
            <person name="Lucas S."/>
            <person name="Lapidus A."/>
            <person name="Barry K."/>
            <person name="Glavina del Rio T."/>
            <person name="Dalin E."/>
            <person name="Tice H."/>
            <person name="Bruce D."/>
            <person name="Pitluck S."/>
            <person name="Lowry S.R."/>
            <person name="Larimer F."/>
            <person name="Land M.L."/>
            <person name="Hauser L."/>
            <person name="Kyrpides N."/>
            <person name="Ivanova N.N."/>
            <person name="Richardson P."/>
        </authorList>
    </citation>
    <scope>NUCLEOTIDE SEQUENCE [LARGE SCALE GENOMIC DNA]</scope>
    <source>
        <strain evidence="2">MP104C</strain>
    </source>
</reference>
<evidence type="ECO:0008006" key="3">
    <source>
        <dbReference type="Google" id="ProtNLM"/>
    </source>
</evidence>
<evidence type="ECO:0000313" key="2">
    <source>
        <dbReference type="Proteomes" id="UP000008544"/>
    </source>
</evidence>
<dbReference type="Proteomes" id="UP000008544">
    <property type="component" value="Chromosome"/>
</dbReference>